<dbReference type="EMBL" id="JACEFO010001691">
    <property type="protein sequence ID" value="KAF8720729.1"/>
    <property type="molecule type" value="Genomic_DNA"/>
</dbReference>
<evidence type="ECO:0000256" key="1">
    <source>
        <dbReference type="SAM" id="MobiDB-lite"/>
    </source>
</evidence>
<dbReference type="AlphaFoldDB" id="A0A835EU96"/>
<sequence>MVLTAMLSSTLVDPAGLEALERDLDVARAAIRRAARRRDGDPGHGDGNTSVTSPDTWFEAGVEYGLLKSVYRNPAAFHR</sequence>
<gene>
    <name evidence="2" type="ORF">HU200_023633</name>
</gene>
<accession>A0A835EU96</accession>
<reference evidence="2" key="1">
    <citation type="submission" date="2020-07" db="EMBL/GenBank/DDBJ databases">
        <title>Genome sequence and genetic diversity analysis of an under-domesticated orphan crop, white fonio (Digitaria exilis).</title>
        <authorList>
            <person name="Bennetzen J.L."/>
            <person name="Chen S."/>
            <person name="Ma X."/>
            <person name="Wang X."/>
            <person name="Yssel A.E.J."/>
            <person name="Chaluvadi S.R."/>
            <person name="Johnson M."/>
            <person name="Gangashetty P."/>
            <person name="Hamidou F."/>
            <person name="Sanogo M.D."/>
            <person name="Zwaenepoel A."/>
            <person name="Wallace J."/>
            <person name="Van De Peer Y."/>
            <person name="Van Deynze A."/>
        </authorList>
    </citation>
    <scope>NUCLEOTIDE SEQUENCE</scope>
    <source>
        <tissue evidence="2">Leaves</tissue>
    </source>
</reference>
<evidence type="ECO:0000313" key="2">
    <source>
        <dbReference type="EMBL" id="KAF8720729.1"/>
    </source>
</evidence>
<feature type="region of interest" description="Disordered" evidence="1">
    <location>
        <begin position="34"/>
        <end position="55"/>
    </location>
</feature>
<name>A0A835EU96_9POAL</name>
<dbReference type="Proteomes" id="UP000636709">
    <property type="component" value="Unassembled WGS sequence"/>
</dbReference>
<organism evidence="2 3">
    <name type="scientific">Digitaria exilis</name>
    <dbReference type="NCBI Taxonomy" id="1010633"/>
    <lineage>
        <taxon>Eukaryota</taxon>
        <taxon>Viridiplantae</taxon>
        <taxon>Streptophyta</taxon>
        <taxon>Embryophyta</taxon>
        <taxon>Tracheophyta</taxon>
        <taxon>Spermatophyta</taxon>
        <taxon>Magnoliopsida</taxon>
        <taxon>Liliopsida</taxon>
        <taxon>Poales</taxon>
        <taxon>Poaceae</taxon>
        <taxon>PACMAD clade</taxon>
        <taxon>Panicoideae</taxon>
        <taxon>Panicodae</taxon>
        <taxon>Paniceae</taxon>
        <taxon>Anthephorinae</taxon>
        <taxon>Digitaria</taxon>
    </lineage>
</organism>
<protein>
    <submittedName>
        <fullName evidence="2">Uncharacterized protein</fullName>
    </submittedName>
</protein>
<comment type="caution">
    <text evidence="2">The sequence shown here is derived from an EMBL/GenBank/DDBJ whole genome shotgun (WGS) entry which is preliminary data.</text>
</comment>
<evidence type="ECO:0000313" key="3">
    <source>
        <dbReference type="Proteomes" id="UP000636709"/>
    </source>
</evidence>
<proteinExistence type="predicted"/>
<keyword evidence="3" id="KW-1185">Reference proteome</keyword>